<gene>
    <name evidence="12" type="primary">Fn3krp_0</name>
    <name evidence="13" type="synonym">Fn3krp</name>
    <name evidence="10" type="synonym">Fn3krp_1</name>
    <name evidence="11" type="synonym">Fn3krp_4</name>
    <name evidence="12" type="ORF">CM83_63347</name>
    <name evidence="10" type="ORF">CM83_63348</name>
    <name evidence="11" type="ORF">CM83_63349</name>
    <name evidence="13" type="ORF">g.66080</name>
</gene>
<dbReference type="GO" id="GO:0005829">
    <property type="term" value="C:cytosol"/>
    <property type="evidence" value="ECO:0007669"/>
    <property type="project" value="UniProtKB-ARBA"/>
</dbReference>
<dbReference type="PANTHER" id="PTHR12149">
    <property type="entry name" value="FRUCTOSAMINE 3 KINASE-RELATED PROTEIN"/>
    <property type="match status" value="1"/>
</dbReference>
<dbReference type="PANTHER" id="PTHR12149:SF8">
    <property type="entry name" value="PROTEIN-RIBULOSAMINE 3-KINASE"/>
    <property type="match status" value="1"/>
</dbReference>
<dbReference type="GO" id="GO:0102193">
    <property type="term" value="F:protein-ribulosamine 3-kinase activity"/>
    <property type="evidence" value="ECO:0007669"/>
    <property type="project" value="UniProtKB-EC"/>
</dbReference>
<dbReference type="EC" id="2.7.1.172" evidence="2"/>
<dbReference type="AlphaFoldDB" id="A0A0A9Z4E9"/>
<dbReference type="EMBL" id="GBHO01005391">
    <property type="protein sequence ID" value="JAG38213.1"/>
    <property type="molecule type" value="Transcribed_RNA"/>
</dbReference>
<comment type="catalytic activity">
    <reaction evidence="7">
        <text>N(6)-D-ribulosyl-L-lysyl-[protein] + ATP = N(6)-(3-O-phospho-D-ribulosyl)-L-lysyl-[protein] + ADP + H(+)</text>
        <dbReference type="Rhea" id="RHEA:48432"/>
        <dbReference type="Rhea" id="RHEA-COMP:12103"/>
        <dbReference type="Rhea" id="RHEA-COMP:12104"/>
        <dbReference type="ChEBI" id="CHEBI:15378"/>
        <dbReference type="ChEBI" id="CHEBI:30616"/>
        <dbReference type="ChEBI" id="CHEBI:90418"/>
        <dbReference type="ChEBI" id="CHEBI:90420"/>
        <dbReference type="ChEBI" id="CHEBI:456216"/>
        <dbReference type="EC" id="2.7.1.172"/>
    </reaction>
    <physiologicalReaction direction="left-to-right" evidence="7">
        <dbReference type="Rhea" id="RHEA:48433"/>
    </physiologicalReaction>
</comment>
<evidence type="ECO:0000256" key="1">
    <source>
        <dbReference type="ARBA" id="ARBA00009460"/>
    </source>
</evidence>
<dbReference type="EMBL" id="GDHC01016200">
    <property type="protein sequence ID" value="JAQ02429.1"/>
    <property type="molecule type" value="Transcribed_RNA"/>
</dbReference>
<evidence type="ECO:0000313" key="10">
    <source>
        <dbReference type="EMBL" id="JAG38211.1"/>
    </source>
</evidence>
<keyword evidence="3 9" id="KW-0808">Transferase</keyword>
<dbReference type="EMBL" id="GBHO01005392">
    <property type="protein sequence ID" value="JAG38212.1"/>
    <property type="molecule type" value="Transcribed_RNA"/>
</dbReference>
<evidence type="ECO:0000256" key="3">
    <source>
        <dbReference type="ARBA" id="ARBA00022679"/>
    </source>
</evidence>
<evidence type="ECO:0000313" key="13">
    <source>
        <dbReference type="EMBL" id="JAQ02429.1"/>
    </source>
</evidence>
<accession>A0A0A9Z4E9</accession>
<dbReference type="GO" id="GO:0016301">
    <property type="term" value="F:kinase activity"/>
    <property type="evidence" value="ECO:0007669"/>
    <property type="project" value="UniProtKB-UniRule"/>
</dbReference>
<dbReference type="FunFam" id="3.90.1200.10:FF:000003">
    <property type="entry name" value="fructosamine-3-kinase isoform X1"/>
    <property type="match status" value="1"/>
</dbReference>
<keyword evidence="4" id="KW-0547">Nucleotide-binding</keyword>
<evidence type="ECO:0000256" key="8">
    <source>
        <dbReference type="ARBA" id="ARBA00050767"/>
    </source>
</evidence>
<dbReference type="GO" id="GO:0005524">
    <property type="term" value="F:ATP binding"/>
    <property type="evidence" value="ECO:0007669"/>
    <property type="project" value="UniProtKB-KW"/>
</dbReference>
<dbReference type="SUPFAM" id="SSF56112">
    <property type="entry name" value="Protein kinase-like (PK-like)"/>
    <property type="match status" value="1"/>
</dbReference>
<proteinExistence type="inferred from homology"/>
<keyword evidence="5 9" id="KW-0418">Kinase</keyword>
<reference evidence="12" key="2">
    <citation type="submission" date="2014-07" db="EMBL/GenBank/DDBJ databases">
        <authorList>
            <person name="Hull J."/>
        </authorList>
    </citation>
    <scope>NUCLEOTIDE SEQUENCE</scope>
</reference>
<protein>
    <recommendedName>
        <fullName evidence="2">protein-ribulosamine 3-kinase</fullName>
        <ecNumber evidence="2">2.7.1.172</ecNumber>
    </recommendedName>
</protein>
<evidence type="ECO:0000256" key="4">
    <source>
        <dbReference type="ARBA" id="ARBA00022741"/>
    </source>
</evidence>
<reference evidence="13" key="3">
    <citation type="journal article" date="2016" name="Gigascience">
        <title>De novo construction of an expanded transcriptome assembly for the western tarnished plant bug, Lygus hesperus.</title>
        <authorList>
            <person name="Tassone E.E."/>
            <person name="Geib S.M."/>
            <person name="Hall B."/>
            <person name="Fabrick J.A."/>
            <person name="Brent C.S."/>
            <person name="Hull J.J."/>
        </authorList>
    </citation>
    <scope>NUCLEOTIDE SEQUENCE</scope>
</reference>
<dbReference type="PIRSF" id="PIRSF006221">
    <property type="entry name" value="Ketosamine-3-kinase"/>
    <property type="match status" value="1"/>
</dbReference>
<dbReference type="Gene3D" id="3.30.200.20">
    <property type="entry name" value="Phosphorylase Kinase, domain 1"/>
    <property type="match status" value="1"/>
</dbReference>
<evidence type="ECO:0000256" key="7">
    <source>
        <dbReference type="ARBA" id="ARBA00048655"/>
    </source>
</evidence>
<evidence type="ECO:0000256" key="2">
    <source>
        <dbReference type="ARBA" id="ARBA00011961"/>
    </source>
</evidence>
<name>A0A0A9Z4E9_LYGHE</name>
<dbReference type="InterPro" id="IPR011009">
    <property type="entry name" value="Kinase-like_dom_sf"/>
</dbReference>
<evidence type="ECO:0000256" key="6">
    <source>
        <dbReference type="ARBA" id="ARBA00022840"/>
    </source>
</evidence>
<dbReference type="InterPro" id="IPR016477">
    <property type="entry name" value="Fructo-/Ketosamine-3-kinase"/>
</dbReference>
<dbReference type="Gene3D" id="3.90.1200.10">
    <property type="match status" value="1"/>
</dbReference>
<evidence type="ECO:0000313" key="11">
    <source>
        <dbReference type="EMBL" id="JAG38212.1"/>
    </source>
</evidence>
<dbReference type="Pfam" id="PF03881">
    <property type="entry name" value="Fructosamin_kin"/>
    <property type="match status" value="1"/>
</dbReference>
<sequence length="317" mass="35933">MLSHSPCPMQTPNLKMETLLKSALETSTLTRTGQSGGGCINQGEAYITDNGTIFVKSNSKPQARIMFEGEMEGLKALGATGIVTVPRPINVFDHPDGGACLVMEFIEMKGLRSLSSRLGEDLAKMHMQNVLLESRGNRITDKPAADYVAQFGFNTTTCCGYIPQENEWNDDWVAFFSQQRLDYQFRLLEKEKGDREALEMWSRLQIILPKFFKDQKIRPSLLHGDLWSGNVAQTKRHPVLFDPAAFYGHHEYELAIAGMFGNFSRSFYDAYFKVIPKSSGFEGRQRLYTLFHYLNHWNHFGDGYKNAAMAVMKSLLK</sequence>
<evidence type="ECO:0000256" key="9">
    <source>
        <dbReference type="PIRNR" id="PIRNR006221"/>
    </source>
</evidence>
<comment type="catalytic activity">
    <reaction evidence="8">
        <text>N(6)-(D-psicosyl)-L-lysyl-[protein] + ATP = N(6)-(3-O-phospho-D-psicosyl)-L-lysyl-[protein] + ADP + H(+)</text>
        <dbReference type="Rhea" id="RHEA:61392"/>
        <dbReference type="Rhea" id="RHEA-COMP:15796"/>
        <dbReference type="Rhea" id="RHEA-COMP:15797"/>
        <dbReference type="ChEBI" id="CHEBI:15378"/>
        <dbReference type="ChEBI" id="CHEBI:30616"/>
        <dbReference type="ChEBI" id="CHEBI:144621"/>
        <dbReference type="ChEBI" id="CHEBI:144622"/>
        <dbReference type="ChEBI" id="CHEBI:456216"/>
    </reaction>
    <physiologicalReaction direction="left-to-right" evidence="8">
        <dbReference type="Rhea" id="RHEA:61393"/>
    </physiologicalReaction>
</comment>
<dbReference type="EMBL" id="GBHO01005393">
    <property type="protein sequence ID" value="JAG38211.1"/>
    <property type="molecule type" value="Transcribed_RNA"/>
</dbReference>
<keyword evidence="6" id="KW-0067">ATP-binding</keyword>
<comment type="similarity">
    <text evidence="1 9">Belongs to the fructosamine kinase family.</text>
</comment>
<evidence type="ECO:0000256" key="5">
    <source>
        <dbReference type="ARBA" id="ARBA00022777"/>
    </source>
</evidence>
<organism evidence="12">
    <name type="scientific">Lygus hesperus</name>
    <name type="common">Western plant bug</name>
    <dbReference type="NCBI Taxonomy" id="30085"/>
    <lineage>
        <taxon>Eukaryota</taxon>
        <taxon>Metazoa</taxon>
        <taxon>Ecdysozoa</taxon>
        <taxon>Arthropoda</taxon>
        <taxon>Hexapoda</taxon>
        <taxon>Insecta</taxon>
        <taxon>Pterygota</taxon>
        <taxon>Neoptera</taxon>
        <taxon>Paraneoptera</taxon>
        <taxon>Hemiptera</taxon>
        <taxon>Heteroptera</taxon>
        <taxon>Panheteroptera</taxon>
        <taxon>Cimicomorpha</taxon>
        <taxon>Miridae</taxon>
        <taxon>Mirini</taxon>
        <taxon>Lygus</taxon>
    </lineage>
</organism>
<dbReference type="FunFam" id="3.30.200.20:FF:000264">
    <property type="entry name" value="Protein-ribulosamine 3-kinase, chloroplastic"/>
    <property type="match status" value="1"/>
</dbReference>
<evidence type="ECO:0000313" key="12">
    <source>
        <dbReference type="EMBL" id="JAG38213.1"/>
    </source>
</evidence>
<reference evidence="12" key="1">
    <citation type="journal article" date="2014" name="PLoS ONE">
        <title>Transcriptome-Based Identification of ABC Transporters in the Western Tarnished Plant Bug Lygus hesperus.</title>
        <authorList>
            <person name="Hull J.J."/>
            <person name="Chaney K."/>
            <person name="Geib S.M."/>
            <person name="Fabrick J.A."/>
            <person name="Brent C.S."/>
            <person name="Walsh D."/>
            <person name="Lavine L.C."/>
        </authorList>
    </citation>
    <scope>NUCLEOTIDE SEQUENCE</scope>
</reference>